<accession>A0ABV7E7K2</accession>
<sequence>MSRSAVRLAIFDCDGTLTDGQAAVCRAMDVAFNLAGLPAPDPQAVRRIVGLSLPQAVARLAPDAPGEQLMRAVDAYKQAFRAARMDGSLHEPLYPGIAGLIAGLKARGWLLGVATGKSDRGLRSTLATHGLLDHFTTLQTADRHPSKPDPAMLLAALAEAEAEGGAPPASAVMIGDTVYDMVAARAAGIAAIGVAWGYHEVQELAEAGAQGVARNAAELEEMINALT</sequence>
<dbReference type="RefSeq" id="WP_336927484.1">
    <property type="nucleotide sequence ID" value="NZ_JBANRO010000014.1"/>
</dbReference>
<dbReference type="InterPro" id="IPR006439">
    <property type="entry name" value="HAD-SF_hydro_IA"/>
</dbReference>
<dbReference type="SUPFAM" id="SSF56784">
    <property type="entry name" value="HAD-like"/>
    <property type="match status" value="1"/>
</dbReference>
<dbReference type="Proteomes" id="UP001595456">
    <property type="component" value="Unassembled WGS sequence"/>
</dbReference>
<dbReference type="SFLD" id="SFLDG01129">
    <property type="entry name" value="C1.5:_HAD__Beta-PGM__Phosphata"/>
    <property type="match status" value="1"/>
</dbReference>
<dbReference type="GO" id="GO:0016787">
    <property type="term" value="F:hydrolase activity"/>
    <property type="evidence" value="ECO:0007669"/>
    <property type="project" value="UniProtKB-KW"/>
</dbReference>
<proteinExistence type="predicted"/>
<dbReference type="PANTHER" id="PTHR43434:SF24">
    <property type="entry name" value="HYDROLASE-RELATED"/>
    <property type="match status" value="1"/>
</dbReference>
<evidence type="ECO:0000313" key="2">
    <source>
        <dbReference type="Proteomes" id="UP001595456"/>
    </source>
</evidence>
<dbReference type="SFLD" id="SFLDG01135">
    <property type="entry name" value="C1.5.6:_HAD__Beta-PGM__Phospha"/>
    <property type="match status" value="1"/>
</dbReference>
<dbReference type="NCBIfam" id="TIGR01549">
    <property type="entry name" value="HAD-SF-IA-v1"/>
    <property type="match status" value="1"/>
</dbReference>
<name>A0ABV7E7K2_9SPHN</name>
<dbReference type="Gene3D" id="3.40.50.1000">
    <property type="entry name" value="HAD superfamily/HAD-like"/>
    <property type="match status" value="1"/>
</dbReference>
<dbReference type="InterPro" id="IPR041492">
    <property type="entry name" value="HAD_2"/>
</dbReference>
<dbReference type="InterPro" id="IPR050155">
    <property type="entry name" value="HAD-like_hydrolase_sf"/>
</dbReference>
<dbReference type="InterPro" id="IPR023214">
    <property type="entry name" value="HAD_sf"/>
</dbReference>
<dbReference type="PANTHER" id="PTHR43434">
    <property type="entry name" value="PHOSPHOGLYCOLATE PHOSPHATASE"/>
    <property type="match status" value="1"/>
</dbReference>
<dbReference type="EMBL" id="JBHRST010000019">
    <property type="protein sequence ID" value="MFC3098542.1"/>
    <property type="molecule type" value="Genomic_DNA"/>
</dbReference>
<reference evidence="2" key="1">
    <citation type="journal article" date="2019" name="Int. J. Syst. Evol. Microbiol.">
        <title>The Global Catalogue of Microorganisms (GCM) 10K type strain sequencing project: providing services to taxonomists for standard genome sequencing and annotation.</title>
        <authorList>
            <consortium name="The Broad Institute Genomics Platform"/>
            <consortium name="The Broad Institute Genome Sequencing Center for Infectious Disease"/>
            <person name="Wu L."/>
            <person name="Ma J."/>
        </authorList>
    </citation>
    <scope>NUCLEOTIDE SEQUENCE [LARGE SCALE GENOMIC DNA]</scope>
    <source>
        <strain evidence="2">KCTC 52607</strain>
    </source>
</reference>
<keyword evidence="1" id="KW-0378">Hydrolase</keyword>
<organism evidence="1 2">
    <name type="scientific">Alteraurantiacibacter palmitatis</name>
    <dbReference type="NCBI Taxonomy" id="2054628"/>
    <lineage>
        <taxon>Bacteria</taxon>
        <taxon>Pseudomonadati</taxon>
        <taxon>Pseudomonadota</taxon>
        <taxon>Alphaproteobacteria</taxon>
        <taxon>Sphingomonadales</taxon>
        <taxon>Erythrobacteraceae</taxon>
        <taxon>Alteraurantiacibacter</taxon>
    </lineage>
</organism>
<evidence type="ECO:0000313" key="1">
    <source>
        <dbReference type="EMBL" id="MFC3098542.1"/>
    </source>
</evidence>
<dbReference type="InterPro" id="IPR036412">
    <property type="entry name" value="HAD-like_sf"/>
</dbReference>
<keyword evidence="2" id="KW-1185">Reference proteome</keyword>
<dbReference type="Gene3D" id="1.10.150.240">
    <property type="entry name" value="Putative phosphatase, domain 2"/>
    <property type="match status" value="1"/>
</dbReference>
<protein>
    <submittedName>
        <fullName evidence="1">HAD-IA family hydrolase</fullName>
    </submittedName>
</protein>
<dbReference type="Pfam" id="PF13419">
    <property type="entry name" value="HAD_2"/>
    <property type="match status" value="1"/>
</dbReference>
<comment type="caution">
    <text evidence="1">The sequence shown here is derived from an EMBL/GenBank/DDBJ whole genome shotgun (WGS) entry which is preliminary data.</text>
</comment>
<dbReference type="InterPro" id="IPR023198">
    <property type="entry name" value="PGP-like_dom2"/>
</dbReference>
<gene>
    <name evidence="1" type="ORF">ACFODU_12165</name>
</gene>
<dbReference type="SFLD" id="SFLDS00003">
    <property type="entry name" value="Haloacid_Dehalogenase"/>
    <property type="match status" value="1"/>
</dbReference>